<reference evidence="1 2" key="1">
    <citation type="submission" date="2017-06" db="EMBL/GenBank/DDBJ databases">
        <title>Complete genome sequence of Nitrospirillum amazonense strain CBAmC, an endophytic nitrogen-fixing and plant growth-promoting bacterium, isolated from sugarcane.</title>
        <authorList>
            <person name="Schwab S."/>
            <person name="dos Santos Teixeira K.R."/>
            <person name="Simoes Araujo J.L."/>
            <person name="Soares Vidal M."/>
            <person name="Borges de Freitas H.R."/>
            <person name="Rivello Crivelaro A.L."/>
            <person name="Bueno de Camargo Nunes A."/>
            <person name="dos Santos C.M."/>
            <person name="Palmeira da Silva Rosa D."/>
            <person name="da Silva Padilha D."/>
            <person name="da Silva E."/>
            <person name="Araujo Terra L."/>
            <person name="Soares Mendes V."/>
            <person name="Farinelli L."/>
            <person name="Magalhaes Cruz L."/>
            <person name="Baldani J.I."/>
        </authorList>
    </citation>
    <scope>NUCLEOTIDE SEQUENCE [LARGE SCALE GENOMIC DNA]</scope>
    <source>
        <strain evidence="1 2">CBAmC</strain>
    </source>
</reference>
<name>A0A248JQ02_9PROT</name>
<gene>
    <name evidence="1" type="ORF">Y958_08320</name>
</gene>
<dbReference type="InterPro" id="IPR035959">
    <property type="entry name" value="RutC-like_sf"/>
</dbReference>
<protein>
    <submittedName>
        <fullName evidence="1">RidA family protein</fullName>
    </submittedName>
</protein>
<dbReference type="EMBL" id="CP022110">
    <property type="protein sequence ID" value="ASG20812.1"/>
    <property type="molecule type" value="Genomic_DNA"/>
</dbReference>
<dbReference type="Gene3D" id="3.30.1330.40">
    <property type="entry name" value="RutC-like"/>
    <property type="match status" value="1"/>
</dbReference>
<dbReference type="InterPro" id="IPR006175">
    <property type="entry name" value="YjgF/YER057c/UK114"/>
</dbReference>
<keyword evidence="2" id="KW-1185">Reference proteome</keyword>
<dbReference type="PANTHER" id="PTHR43857">
    <property type="entry name" value="BLR7761 PROTEIN"/>
    <property type="match status" value="1"/>
</dbReference>
<dbReference type="SUPFAM" id="SSF55298">
    <property type="entry name" value="YjgF-like"/>
    <property type="match status" value="1"/>
</dbReference>
<evidence type="ECO:0000313" key="1">
    <source>
        <dbReference type="EMBL" id="ASG20812.1"/>
    </source>
</evidence>
<dbReference type="RefSeq" id="WP_004272210.1">
    <property type="nucleotide sequence ID" value="NZ_CP022110.1"/>
</dbReference>
<dbReference type="Proteomes" id="UP000197153">
    <property type="component" value="Chromosome 1"/>
</dbReference>
<dbReference type="PANTHER" id="PTHR43857:SF1">
    <property type="entry name" value="YJGH FAMILY PROTEIN"/>
    <property type="match status" value="1"/>
</dbReference>
<dbReference type="KEGG" id="nao:Y958_08320"/>
<dbReference type="CDD" id="cd06154">
    <property type="entry name" value="YjgF_YER057c_UK114_like_6"/>
    <property type="match status" value="1"/>
</dbReference>
<dbReference type="Pfam" id="PF01042">
    <property type="entry name" value="Ribonuc_L-PSP"/>
    <property type="match status" value="1"/>
</dbReference>
<sequence length="130" mass="13191">MGRQKVEVASAWGEAIGYSRAVKAGDLIFVSGTTASGGPDGKAFHPGDAGGQAKVILERIVAALAELGAGPEHVVETRIYLTDMATWQDVGRAHGAVFGGAKPATTIVQVGPLISPDLLVEISATASLAP</sequence>
<organism evidence="1 2">
    <name type="scientific">Nitrospirillum viridazoti CBAmc</name>
    <dbReference type="NCBI Taxonomy" id="1441467"/>
    <lineage>
        <taxon>Bacteria</taxon>
        <taxon>Pseudomonadati</taxon>
        <taxon>Pseudomonadota</taxon>
        <taxon>Alphaproteobacteria</taxon>
        <taxon>Rhodospirillales</taxon>
        <taxon>Azospirillaceae</taxon>
        <taxon>Nitrospirillum</taxon>
        <taxon>Nitrospirillum viridazoti</taxon>
    </lineage>
</organism>
<evidence type="ECO:0000313" key="2">
    <source>
        <dbReference type="Proteomes" id="UP000197153"/>
    </source>
</evidence>
<dbReference type="AlphaFoldDB" id="A0A248JQ02"/>
<proteinExistence type="predicted"/>
<accession>A0A248JQ02</accession>